<dbReference type="GO" id="GO:0005829">
    <property type="term" value="C:cytosol"/>
    <property type="evidence" value="ECO:0007669"/>
    <property type="project" value="TreeGrafter"/>
</dbReference>
<evidence type="ECO:0000313" key="11">
    <source>
        <dbReference type="Proteomes" id="UP000009311"/>
    </source>
</evidence>
<dbReference type="Pfam" id="PF03070">
    <property type="entry name" value="TENA_THI-4"/>
    <property type="match status" value="1"/>
</dbReference>
<evidence type="ECO:0000256" key="4">
    <source>
        <dbReference type="ARBA" id="ARBA00011881"/>
    </source>
</evidence>
<dbReference type="GO" id="GO:0050334">
    <property type="term" value="F:thiaminase activity"/>
    <property type="evidence" value="ECO:0007669"/>
    <property type="project" value="UniProtKB-EC"/>
</dbReference>
<dbReference type="Proteomes" id="UP000009311">
    <property type="component" value="Unassembled WGS sequence"/>
</dbReference>
<dbReference type="STRING" id="1423790.BN53_09665"/>
<keyword evidence="11" id="KW-1185">Reference proteome</keyword>
<evidence type="ECO:0000256" key="7">
    <source>
        <dbReference type="ARBA" id="ARBA00022977"/>
    </source>
</evidence>
<feature type="domain" description="Thiaminase-2/PQQC" evidence="9">
    <location>
        <begin position="19"/>
        <end position="219"/>
    </location>
</feature>
<evidence type="ECO:0000256" key="6">
    <source>
        <dbReference type="ARBA" id="ARBA00013647"/>
    </source>
</evidence>
<organism evidence="10 11">
    <name type="scientific">Lactobacillus pasteurii DSM 23907 = CRBIP 24.76</name>
    <dbReference type="NCBI Taxonomy" id="1423790"/>
    <lineage>
        <taxon>Bacteria</taxon>
        <taxon>Bacillati</taxon>
        <taxon>Bacillota</taxon>
        <taxon>Bacilli</taxon>
        <taxon>Lactobacillales</taxon>
        <taxon>Lactobacillaceae</taxon>
        <taxon>Lactobacillus</taxon>
    </lineage>
</organism>
<dbReference type="GO" id="GO:0009229">
    <property type="term" value="P:thiamine diphosphate biosynthetic process"/>
    <property type="evidence" value="ECO:0007669"/>
    <property type="project" value="UniProtKB-UniPathway"/>
</dbReference>
<evidence type="ECO:0000313" key="10">
    <source>
        <dbReference type="EMBL" id="CCI84463.1"/>
    </source>
</evidence>
<comment type="catalytic activity">
    <reaction evidence="1">
        <text>4-amino-5-aminomethyl-2-methylpyrimidine + H2O = 4-amino-5-hydroxymethyl-2-methylpyrimidine + NH4(+)</text>
        <dbReference type="Rhea" id="RHEA:31799"/>
        <dbReference type="ChEBI" id="CHEBI:15377"/>
        <dbReference type="ChEBI" id="CHEBI:16892"/>
        <dbReference type="ChEBI" id="CHEBI:28938"/>
        <dbReference type="ChEBI" id="CHEBI:63416"/>
        <dbReference type="EC" id="3.5.99.2"/>
    </reaction>
</comment>
<sequence length="220" mass="25742">MFEEELKLPFMGKVLAENLPIWDECIEQDFVQKLKKGTLEKSKFKNYMIQDSVYLKNYARMFGRAIYNAQTMAEIRMFYSVLNFANDVETQARLDFLKQYDIDEKAIEAATPLPANQAYIDYMMKQAKEGTNRHILMAILPCMLSYAYIFDKINQDPEKGETYQAFIDDYVEDEVGSDAKTWIAFTEKMCADSSEAEKQELAQIFKEGSYCELAFWQMDY</sequence>
<dbReference type="GO" id="GO:0009228">
    <property type="term" value="P:thiamine biosynthetic process"/>
    <property type="evidence" value="ECO:0007669"/>
    <property type="project" value="UniProtKB-KW"/>
</dbReference>
<evidence type="ECO:0000256" key="1">
    <source>
        <dbReference type="ARBA" id="ARBA00001881"/>
    </source>
</evidence>
<protein>
    <recommendedName>
        <fullName evidence="6">Aminopyrimidine aminohydrolase</fullName>
        <ecNumber evidence="5">3.5.99.2</ecNumber>
    </recommendedName>
</protein>
<dbReference type="CDD" id="cd19369">
    <property type="entry name" value="TenA_C-like"/>
    <property type="match status" value="1"/>
</dbReference>
<dbReference type="eggNOG" id="COG0819">
    <property type="taxonomic scope" value="Bacteria"/>
</dbReference>
<dbReference type="InterPro" id="IPR050967">
    <property type="entry name" value="Thiamine_Salvage_TenA"/>
</dbReference>
<reference evidence="10 11" key="1">
    <citation type="submission" date="2012-06" db="EMBL/GenBank/DDBJ databases">
        <title>Draft Genome Sequence of Lactobacillus pasteurii CRBIP 24.76T.</title>
        <authorList>
            <person name="Cousin S."/>
            <person name="Bouchier C."/>
            <person name="Loux V."/>
            <person name="Ma L."/>
            <person name="Creno S."/>
            <person name="Bizet C."/>
            <person name="Clermont D."/>
        </authorList>
    </citation>
    <scope>NUCLEOTIDE SEQUENCE [LARGE SCALE GENOMIC DNA]</scope>
    <source>
        <strain evidence="11">CRBIP 24.76T</strain>
    </source>
</reference>
<comment type="subunit">
    <text evidence="4">Homotetramer.</text>
</comment>
<comment type="caution">
    <text evidence="10">The sequence shown here is derived from an EMBL/GenBank/DDBJ whole genome shotgun (WGS) entry which is preliminary data.</text>
</comment>
<name>I7LD06_9LACO</name>
<dbReference type="EC" id="3.5.99.2" evidence="5"/>
<dbReference type="Gene3D" id="1.20.910.10">
    <property type="entry name" value="Heme oxygenase-like"/>
    <property type="match status" value="1"/>
</dbReference>
<proteinExistence type="inferred from homology"/>
<comment type="pathway">
    <text evidence="2">Cofactor biosynthesis; thiamine diphosphate biosynthesis.</text>
</comment>
<dbReference type="PANTHER" id="PTHR43198">
    <property type="entry name" value="BIFUNCTIONAL TH2 PROTEIN"/>
    <property type="match status" value="1"/>
</dbReference>
<evidence type="ECO:0000256" key="5">
    <source>
        <dbReference type="ARBA" id="ARBA00012684"/>
    </source>
</evidence>
<dbReference type="AlphaFoldDB" id="I7LD06"/>
<gene>
    <name evidence="10" type="ORF">BN53_09665</name>
</gene>
<evidence type="ECO:0000259" key="9">
    <source>
        <dbReference type="Pfam" id="PF03070"/>
    </source>
</evidence>
<dbReference type="RefSeq" id="WP_009559011.1">
    <property type="nucleotide sequence ID" value="NZ_AYZN01000014.1"/>
</dbReference>
<comment type="similarity">
    <text evidence="3">Belongs to the TenA family.</text>
</comment>
<evidence type="ECO:0000256" key="8">
    <source>
        <dbReference type="ARBA" id="ARBA00048337"/>
    </source>
</evidence>
<dbReference type="InterPro" id="IPR004305">
    <property type="entry name" value="Thiaminase-2/PQQC"/>
</dbReference>
<dbReference type="PANTHER" id="PTHR43198:SF2">
    <property type="entry name" value="SI:CH1073-67J19.1-RELATED"/>
    <property type="match status" value="1"/>
</dbReference>
<accession>I7LD06</accession>
<dbReference type="EMBL" id="CAKD01000002">
    <property type="protein sequence ID" value="CCI84463.1"/>
    <property type="molecule type" value="Genomic_DNA"/>
</dbReference>
<evidence type="ECO:0000256" key="3">
    <source>
        <dbReference type="ARBA" id="ARBA00010264"/>
    </source>
</evidence>
<dbReference type="InterPro" id="IPR016084">
    <property type="entry name" value="Haem_Oase-like_multi-hlx"/>
</dbReference>
<dbReference type="UniPathway" id="UPA00060"/>
<dbReference type="SUPFAM" id="SSF48613">
    <property type="entry name" value="Heme oxygenase-like"/>
    <property type="match status" value="1"/>
</dbReference>
<evidence type="ECO:0000256" key="2">
    <source>
        <dbReference type="ARBA" id="ARBA00004948"/>
    </source>
</evidence>
<keyword evidence="7" id="KW-0784">Thiamine biosynthesis</keyword>
<comment type="catalytic activity">
    <reaction evidence="8">
        <text>thiamine + H2O = 5-(2-hydroxyethyl)-4-methylthiazole + 4-amino-5-hydroxymethyl-2-methylpyrimidine + H(+)</text>
        <dbReference type="Rhea" id="RHEA:17509"/>
        <dbReference type="ChEBI" id="CHEBI:15377"/>
        <dbReference type="ChEBI" id="CHEBI:15378"/>
        <dbReference type="ChEBI" id="CHEBI:16892"/>
        <dbReference type="ChEBI" id="CHEBI:17957"/>
        <dbReference type="ChEBI" id="CHEBI:18385"/>
        <dbReference type="EC" id="3.5.99.2"/>
    </reaction>
</comment>
<dbReference type="PATRIC" id="fig|1423790.3.peg.777"/>